<comment type="caution">
    <text evidence="1">The sequence shown here is derived from an EMBL/GenBank/DDBJ whole genome shotgun (WGS) entry which is preliminary data.</text>
</comment>
<accession>A0ABD5NN88</accession>
<dbReference type="Proteomes" id="UP001595846">
    <property type="component" value="Unassembled WGS sequence"/>
</dbReference>
<dbReference type="EMBL" id="JBHSAQ010000003">
    <property type="protein sequence ID" value="MFC3958350.1"/>
    <property type="molecule type" value="Genomic_DNA"/>
</dbReference>
<sequence length="88" mass="9370">MSAVTTVRVSKDQAGRFTATDTETGDSADGATQADALATLAGRRATDEDDASSVAECISRTQAVRRRFEDEGVTEADVDEAIEWARSE</sequence>
<protein>
    <submittedName>
        <fullName evidence="1">Uncharacterized protein</fullName>
    </submittedName>
</protein>
<evidence type="ECO:0000313" key="1">
    <source>
        <dbReference type="EMBL" id="MFC3958350.1"/>
    </source>
</evidence>
<reference evidence="1 2" key="1">
    <citation type="journal article" date="2019" name="Int. J. Syst. Evol. Microbiol.">
        <title>The Global Catalogue of Microorganisms (GCM) 10K type strain sequencing project: providing services to taxonomists for standard genome sequencing and annotation.</title>
        <authorList>
            <consortium name="The Broad Institute Genomics Platform"/>
            <consortium name="The Broad Institute Genome Sequencing Center for Infectious Disease"/>
            <person name="Wu L."/>
            <person name="Ma J."/>
        </authorList>
    </citation>
    <scope>NUCLEOTIDE SEQUENCE [LARGE SCALE GENOMIC DNA]</scope>
    <source>
        <strain evidence="1 2">IBRC-M 10256</strain>
    </source>
</reference>
<keyword evidence="2" id="KW-1185">Reference proteome</keyword>
<dbReference type="RefSeq" id="WP_256531303.1">
    <property type="nucleotide sequence ID" value="NZ_CP101824.1"/>
</dbReference>
<organism evidence="1 2">
    <name type="scientific">Halovivax cerinus</name>
    <dbReference type="NCBI Taxonomy" id="1487865"/>
    <lineage>
        <taxon>Archaea</taxon>
        <taxon>Methanobacteriati</taxon>
        <taxon>Methanobacteriota</taxon>
        <taxon>Stenosarchaea group</taxon>
        <taxon>Halobacteria</taxon>
        <taxon>Halobacteriales</taxon>
        <taxon>Natrialbaceae</taxon>
        <taxon>Halovivax</taxon>
    </lineage>
</organism>
<proteinExistence type="predicted"/>
<dbReference type="GeneID" id="73904030"/>
<dbReference type="AlphaFoldDB" id="A0ABD5NN88"/>
<name>A0ABD5NN88_9EURY</name>
<gene>
    <name evidence="1" type="ORF">ACFOUR_08215</name>
</gene>
<evidence type="ECO:0000313" key="2">
    <source>
        <dbReference type="Proteomes" id="UP001595846"/>
    </source>
</evidence>